<protein>
    <submittedName>
        <fullName evidence="1">13358_t:CDS:1</fullName>
    </submittedName>
</protein>
<proteinExistence type="predicted"/>
<evidence type="ECO:0000313" key="2">
    <source>
        <dbReference type="Proteomes" id="UP000789525"/>
    </source>
</evidence>
<comment type="caution">
    <text evidence="1">The sequence shown here is derived from an EMBL/GenBank/DDBJ whole genome shotgun (WGS) entry which is preliminary data.</text>
</comment>
<name>A0ACA9MST4_9GLOM</name>
<evidence type="ECO:0000313" key="1">
    <source>
        <dbReference type="EMBL" id="CAG8602817.1"/>
    </source>
</evidence>
<keyword evidence="2" id="KW-1185">Reference proteome</keyword>
<gene>
    <name evidence="1" type="ORF">ACOLOM_LOCUS6736</name>
</gene>
<dbReference type="EMBL" id="CAJVPT010014284">
    <property type="protein sequence ID" value="CAG8602817.1"/>
    <property type="molecule type" value="Genomic_DNA"/>
</dbReference>
<accession>A0ACA9MST4</accession>
<sequence length="587" mass="67988">MKFHALRQDLRAYAEEFGVRQYPDNKDILERLSKDSPVNERNARGVFEYLATLQSNFSNQEWMTLRLLKFIPAPNNSRPNEIIYVNPRKCFFTGHGMSYRDIFPCVNFGEKANKFLQNCGVREEPSPADLAEYLVESSEEYWEKTGEDMLLGMKKSFRNDDRNYKLARIMRRGSDNFPRETRSYILTFAKDILISDSPRYQMIFNPVLAPEEEPLENLYRELGCRGLSECVIEKPQQIGATKSTKNAKNLRQVIVERAKLFYDGIPESNIKRKIDWIERLSVKEVKSIEITYELVTTKQTKVETINSFIPSDSMILYVIPGEPDYLGIASNLVRQIYKNYSFRDISHLSMLLMAPLESLELYGYPVERILEKKKFENQKLVNKDQEGGEIIKMVDVTSLEFTKNLHDRLRSAVKSCCSNLESKIIVSKDAEDKETESNPCENLPDSYLTDIGFEGGIQVFVAEGVNPSEIIGTPILTRFASILKDLSEVFELPLKTIHIFHDPYTNLIAFNRKKALFFNFKFYNKTKGEDSFSDAFTSWYLTFCHELAHNISHSHNAEHENNLCSFAELYMPNFLRLMDEKKSICKC</sequence>
<dbReference type="Proteomes" id="UP000789525">
    <property type="component" value="Unassembled WGS sequence"/>
</dbReference>
<organism evidence="1 2">
    <name type="scientific">Acaulospora colombiana</name>
    <dbReference type="NCBI Taxonomy" id="27376"/>
    <lineage>
        <taxon>Eukaryota</taxon>
        <taxon>Fungi</taxon>
        <taxon>Fungi incertae sedis</taxon>
        <taxon>Mucoromycota</taxon>
        <taxon>Glomeromycotina</taxon>
        <taxon>Glomeromycetes</taxon>
        <taxon>Diversisporales</taxon>
        <taxon>Acaulosporaceae</taxon>
        <taxon>Acaulospora</taxon>
    </lineage>
</organism>
<reference evidence="1" key="1">
    <citation type="submission" date="2021-06" db="EMBL/GenBank/DDBJ databases">
        <authorList>
            <person name="Kallberg Y."/>
            <person name="Tangrot J."/>
            <person name="Rosling A."/>
        </authorList>
    </citation>
    <scope>NUCLEOTIDE SEQUENCE</scope>
    <source>
        <strain evidence="1">CL356</strain>
    </source>
</reference>